<keyword evidence="1" id="KW-1133">Transmembrane helix</keyword>
<dbReference type="OrthoDB" id="9986630at2"/>
<dbReference type="Proteomes" id="UP000066480">
    <property type="component" value="Chromosome"/>
</dbReference>
<feature type="transmembrane region" description="Helical" evidence="1">
    <location>
        <begin position="43"/>
        <end position="61"/>
    </location>
</feature>
<name>A0A0K1JJR3_9MICO</name>
<reference evidence="2 3" key="1">
    <citation type="submission" date="2015-03" db="EMBL/GenBank/DDBJ databases">
        <title>Luteipulveratus halotolerans sp. nov., a novel actinobacterium (Dermacoccaceae) from Sarawak, Malaysia.</title>
        <authorList>
            <person name="Juboi H."/>
            <person name="Basik A."/>
            <person name="Shamsul S.S."/>
            <person name="Arnold P."/>
            <person name="Schmitt E.K."/>
            <person name="Sanglier J.-J."/>
            <person name="Yeo T."/>
        </authorList>
    </citation>
    <scope>NUCLEOTIDE SEQUENCE [LARGE SCALE GENOMIC DNA]</scope>
    <source>
        <strain evidence="2 3">MN07-A0370</strain>
    </source>
</reference>
<evidence type="ECO:0000313" key="2">
    <source>
        <dbReference type="EMBL" id="AKU16823.1"/>
    </source>
</evidence>
<feature type="transmembrane region" description="Helical" evidence="1">
    <location>
        <begin position="104"/>
        <end position="124"/>
    </location>
</feature>
<keyword evidence="3" id="KW-1185">Reference proteome</keyword>
<proteinExistence type="predicted"/>
<dbReference type="EMBL" id="CP011112">
    <property type="protein sequence ID" value="AKU16823.1"/>
    <property type="molecule type" value="Genomic_DNA"/>
</dbReference>
<evidence type="ECO:0000313" key="3">
    <source>
        <dbReference type="Proteomes" id="UP000066480"/>
    </source>
</evidence>
<dbReference type="KEGG" id="lmoi:VV02_14680"/>
<evidence type="ECO:0008006" key="4">
    <source>
        <dbReference type="Google" id="ProtNLM"/>
    </source>
</evidence>
<keyword evidence="1" id="KW-0472">Membrane</keyword>
<feature type="transmembrane region" description="Helical" evidence="1">
    <location>
        <begin position="18"/>
        <end position="37"/>
    </location>
</feature>
<keyword evidence="1" id="KW-0812">Transmembrane</keyword>
<organism evidence="2 3">
    <name type="scientific">Luteipulveratus mongoliensis</name>
    <dbReference type="NCBI Taxonomy" id="571913"/>
    <lineage>
        <taxon>Bacteria</taxon>
        <taxon>Bacillati</taxon>
        <taxon>Actinomycetota</taxon>
        <taxon>Actinomycetes</taxon>
        <taxon>Micrococcales</taxon>
        <taxon>Dermacoccaceae</taxon>
        <taxon>Luteipulveratus</taxon>
    </lineage>
</organism>
<sequence length="130" mass="13229">MSADRLLPPLLRDRSTPVAAVLAGVVPVTFGAVTGLALDRSPVVYLVLLAVAGVGGVGAGIEHDSTMGGLRRGLVGGALFTTGILVTHLLINGAHEDQLPSPRILLYVLNCGVGALFGVLGTRLRARLAG</sequence>
<feature type="transmembrane region" description="Helical" evidence="1">
    <location>
        <begin position="73"/>
        <end position="92"/>
    </location>
</feature>
<dbReference type="AlphaFoldDB" id="A0A0K1JJR3"/>
<dbReference type="RefSeq" id="WP_052592571.1">
    <property type="nucleotide sequence ID" value="NZ_CP011112.1"/>
</dbReference>
<protein>
    <recommendedName>
        <fullName evidence="4">TIGR04086 family membrane protein</fullName>
    </recommendedName>
</protein>
<gene>
    <name evidence="2" type="ORF">VV02_14680</name>
</gene>
<evidence type="ECO:0000256" key="1">
    <source>
        <dbReference type="SAM" id="Phobius"/>
    </source>
</evidence>
<accession>A0A0K1JJR3</accession>